<accession>A0A131YAX4</accession>
<sequence>MKYWYSQILGENKFLRTAPSVEHTQPKCLVLRRFSAHKTSKTCTPRQRAYFSRDDFFCCSGNQSTRKTVTVMSQSCSIEVALNKGSVSLFSRATMSALHTTTLGGSVFGRHHYPTYY</sequence>
<reference evidence="1" key="1">
    <citation type="journal article" date="2016" name="Ticks Tick Borne Dis.">
        <title>De novo assembly and annotation of the salivary gland transcriptome of Rhipicephalus appendiculatus male and female ticks during blood feeding.</title>
        <authorList>
            <person name="de Castro M.H."/>
            <person name="de Klerk D."/>
            <person name="Pienaar R."/>
            <person name="Latif A.A."/>
            <person name="Rees D.J."/>
            <person name="Mans B.J."/>
        </authorList>
    </citation>
    <scope>NUCLEOTIDE SEQUENCE</scope>
    <source>
        <tissue evidence="1">Salivary glands</tissue>
    </source>
</reference>
<organism evidence="1">
    <name type="scientific">Rhipicephalus appendiculatus</name>
    <name type="common">Brown ear tick</name>
    <dbReference type="NCBI Taxonomy" id="34631"/>
    <lineage>
        <taxon>Eukaryota</taxon>
        <taxon>Metazoa</taxon>
        <taxon>Ecdysozoa</taxon>
        <taxon>Arthropoda</taxon>
        <taxon>Chelicerata</taxon>
        <taxon>Arachnida</taxon>
        <taxon>Acari</taxon>
        <taxon>Parasitiformes</taxon>
        <taxon>Ixodida</taxon>
        <taxon>Ixodoidea</taxon>
        <taxon>Ixodidae</taxon>
        <taxon>Rhipicephalinae</taxon>
        <taxon>Rhipicephalus</taxon>
        <taxon>Rhipicephalus</taxon>
    </lineage>
</organism>
<dbReference type="EMBL" id="GEDV01012083">
    <property type="protein sequence ID" value="JAP76474.1"/>
    <property type="molecule type" value="Transcribed_RNA"/>
</dbReference>
<dbReference type="AlphaFoldDB" id="A0A131YAX4"/>
<evidence type="ECO:0000313" key="1">
    <source>
        <dbReference type="EMBL" id="JAP76474.1"/>
    </source>
</evidence>
<name>A0A131YAX4_RHIAP</name>
<proteinExistence type="predicted"/>
<protein>
    <submittedName>
        <fullName evidence="1">Uncharacterized protein</fullName>
    </submittedName>
</protein>